<dbReference type="PROSITE" id="PS00723">
    <property type="entry name" value="POLYPRENYL_SYNTHASE_1"/>
    <property type="match status" value="1"/>
</dbReference>
<evidence type="ECO:0000256" key="3">
    <source>
        <dbReference type="ARBA" id="ARBA00022723"/>
    </source>
</evidence>
<keyword evidence="4" id="KW-0460">Magnesium</keyword>
<evidence type="ECO:0000256" key="2">
    <source>
        <dbReference type="ARBA" id="ARBA00022679"/>
    </source>
</evidence>
<evidence type="ECO:0000313" key="7">
    <source>
        <dbReference type="Proteomes" id="UP000007014"/>
    </source>
</evidence>
<evidence type="ECO:0000256" key="4">
    <source>
        <dbReference type="ARBA" id="ARBA00022842"/>
    </source>
</evidence>
<keyword evidence="2 5" id="KW-0808">Transferase</keyword>
<sequence>MQRTPGAALETAVPMEKREAFLAAYAKIREEILSDLSSGDFQLPDNILERVKFCLDYNVPHGKLNRGLAVLEAYRAARRCETFEALSEQERQDALLLGWCVEWLQAFFLVADDVMDGSKTRRGRPCYYLLDHIGLSSVNDCLLIEAQIYRLLRRRFRARESDPELYLDLVELFLDTTYSTEVGQMLDLESSTGSDAMLEKFTEQNLLRIYRFKTAIYSFYLPVALGMRLAGIRNSLYYQQAKEILLEMGAYFQAQDDFLDCFGDPVVTGKVGTDIEERKCTWLIVEALKCCSPAQREMLRCSYGKQDSDSVARIKALYRELGLPQRFQTYDQESYARIQRKLEALDADFPVEALRFLLQSIYKRSK</sequence>
<dbReference type="SFLD" id="SFLDS00005">
    <property type="entry name" value="Isoprenoid_Synthase_Type_I"/>
    <property type="match status" value="1"/>
</dbReference>
<dbReference type="SFLD" id="SFLDG01017">
    <property type="entry name" value="Polyprenyl_Transferase_Like"/>
    <property type="match status" value="1"/>
</dbReference>
<reference evidence="6 7" key="2">
    <citation type="journal article" date="2007" name="BMC Biol.">
        <title>A 100%-complete sequence reveals unusually simple genomic features in the hot-spring red alga Cyanidioschyzon merolae.</title>
        <authorList>
            <person name="Nozaki H."/>
            <person name="Takano H."/>
            <person name="Misumi O."/>
            <person name="Terasawa K."/>
            <person name="Matsuzaki M."/>
            <person name="Maruyama S."/>
            <person name="Nishida K."/>
            <person name="Yagisawa F."/>
            <person name="Yoshida Y."/>
            <person name="Fujiwara T."/>
            <person name="Takio S."/>
            <person name="Tamura K."/>
            <person name="Chung S.J."/>
            <person name="Nakamura S."/>
            <person name="Kuroiwa H."/>
            <person name="Tanaka K."/>
            <person name="Sato N."/>
            <person name="Kuroiwa T."/>
        </authorList>
    </citation>
    <scope>NUCLEOTIDE SEQUENCE [LARGE SCALE GENOMIC DNA]</scope>
    <source>
        <strain evidence="6 7">10D</strain>
    </source>
</reference>
<dbReference type="InterPro" id="IPR033749">
    <property type="entry name" value="Polyprenyl_synt_CS"/>
</dbReference>
<dbReference type="HOGENOM" id="CLU_028376_0_1_1"/>
<dbReference type="PANTHER" id="PTHR11525:SF0">
    <property type="entry name" value="FARNESYL PYROPHOSPHATE SYNTHASE"/>
    <property type="match status" value="1"/>
</dbReference>
<dbReference type="InterPro" id="IPR000092">
    <property type="entry name" value="Polyprenyl_synt"/>
</dbReference>
<dbReference type="PANTHER" id="PTHR11525">
    <property type="entry name" value="FARNESYL-PYROPHOSPHATE SYNTHETASE"/>
    <property type="match status" value="1"/>
</dbReference>
<dbReference type="GeneID" id="16994920"/>
<dbReference type="Pfam" id="PF00348">
    <property type="entry name" value="polyprenyl_synt"/>
    <property type="match status" value="1"/>
</dbReference>
<dbReference type="OrthoDB" id="10257492at2759"/>
<dbReference type="RefSeq" id="XP_005537135.1">
    <property type="nucleotide sequence ID" value="XM_005537078.1"/>
</dbReference>
<dbReference type="InterPro" id="IPR039702">
    <property type="entry name" value="FPS1-like"/>
</dbReference>
<dbReference type="eggNOG" id="KOG0711">
    <property type="taxonomic scope" value="Eukaryota"/>
</dbReference>
<dbReference type="Gramene" id="CMM269CT">
    <property type="protein sequence ID" value="CMM269CT"/>
    <property type="gene ID" value="CMM269C"/>
</dbReference>
<comment type="cofactor">
    <cofactor evidence="1">
        <name>Mg(2+)</name>
        <dbReference type="ChEBI" id="CHEBI:18420"/>
    </cofactor>
</comment>
<gene>
    <name evidence="6" type="ORF">CYME_CMM269C</name>
</gene>
<dbReference type="EMBL" id="AP006495">
    <property type="protein sequence ID" value="BAM81099.1"/>
    <property type="molecule type" value="Genomic_DNA"/>
</dbReference>
<dbReference type="SUPFAM" id="SSF48576">
    <property type="entry name" value="Terpenoid synthases"/>
    <property type="match status" value="1"/>
</dbReference>
<proteinExistence type="inferred from homology"/>
<dbReference type="Proteomes" id="UP000007014">
    <property type="component" value="Chromosome 13"/>
</dbReference>
<dbReference type="GO" id="GO:0005737">
    <property type="term" value="C:cytoplasm"/>
    <property type="evidence" value="ECO:0007669"/>
    <property type="project" value="TreeGrafter"/>
</dbReference>
<dbReference type="GO" id="GO:0004337">
    <property type="term" value="F:(2E,6E)-farnesyl diphosphate synthase activity"/>
    <property type="evidence" value="ECO:0007669"/>
    <property type="project" value="TreeGrafter"/>
</dbReference>
<dbReference type="OMA" id="CSWVVNQ"/>
<dbReference type="GO" id="GO:0046872">
    <property type="term" value="F:metal ion binding"/>
    <property type="evidence" value="ECO:0007669"/>
    <property type="project" value="UniProtKB-KW"/>
</dbReference>
<keyword evidence="7" id="KW-1185">Reference proteome</keyword>
<organism evidence="6 7">
    <name type="scientific">Cyanidioschyzon merolae (strain NIES-3377 / 10D)</name>
    <name type="common">Unicellular red alga</name>
    <dbReference type="NCBI Taxonomy" id="280699"/>
    <lineage>
        <taxon>Eukaryota</taxon>
        <taxon>Rhodophyta</taxon>
        <taxon>Bangiophyceae</taxon>
        <taxon>Cyanidiales</taxon>
        <taxon>Cyanidiaceae</taxon>
        <taxon>Cyanidioschyzon</taxon>
    </lineage>
</organism>
<dbReference type="KEGG" id="cme:CYME_CMM269C"/>
<dbReference type="STRING" id="280699.M1V902"/>
<dbReference type="AlphaFoldDB" id="M1V902"/>
<comment type="similarity">
    <text evidence="5">Belongs to the FPP/GGPP synthase family.</text>
</comment>
<dbReference type="CDD" id="cd00685">
    <property type="entry name" value="Trans_IPPS_HT"/>
    <property type="match status" value="1"/>
</dbReference>
<reference evidence="6 7" key="1">
    <citation type="journal article" date="2004" name="Nature">
        <title>Genome sequence of the ultrasmall unicellular red alga Cyanidioschyzon merolae 10D.</title>
        <authorList>
            <person name="Matsuzaki M."/>
            <person name="Misumi O."/>
            <person name="Shin-i T."/>
            <person name="Maruyama S."/>
            <person name="Takahara M."/>
            <person name="Miyagishima S."/>
            <person name="Mori T."/>
            <person name="Nishida K."/>
            <person name="Yagisawa F."/>
            <person name="Nishida K."/>
            <person name="Yoshida Y."/>
            <person name="Nishimura Y."/>
            <person name="Nakao S."/>
            <person name="Kobayashi T."/>
            <person name="Momoyama Y."/>
            <person name="Higashiyama T."/>
            <person name="Minoda A."/>
            <person name="Sano M."/>
            <person name="Nomoto H."/>
            <person name="Oishi K."/>
            <person name="Hayashi H."/>
            <person name="Ohta F."/>
            <person name="Nishizaka S."/>
            <person name="Haga S."/>
            <person name="Miura S."/>
            <person name="Morishita T."/>
            <person name="Kabeya Y."/>
            <person name="Terasawa K."/>
            <person name="Suzuki Y."/>
            <person name="Ishii Y."/>
            <person name="Asakawa S."/>
            <person name="Takano H."/>
            <person name="Ohta N."/>
            <person name="Kuroiwa H."/>
            <person name="Tanaka K."/>
            <person name="Shimizu N."/>
            <person name="Sugano S."/>
            <person name="Sato N."/>
            <person name="Nozaki H."/>
            <person name="Ogasawara N."/>
            <person name="Kohara Y."/>
            <person name="Kuroiwa T."/>
        </authorList>
    </citation>
    <scope>NUCLEOTIDE SEQUENCE [LARGE SCALE GENOMIC DNA]</scope>
    <source>
        <strain evidence="6 7">10D</strain>
    </source>
</reference>
<dbReference type="Gene3D" id="1.10.600.10">
    <property type="entry name" value="Farnesyl Diphosphate Synthase"/>
    <property type="match status" value="1"/>
</dbReference>
<evidence type="ECO:0000256" key="5">
    <source>
        <dbReference type="RuleBase" id="RU004466"/>
    </source>
</evidence>
<keyword evidence="3" id="KW-0479">Metal-binding</keyword>
<evidence type="ECO:0000256" key="1">
    <source>
        <dbReference type="ARBA" id="ARBA00001946"/>
    </source>
</evidence>
<evidence type="ECO:0000313" key="6">
    <source>
        <dbReference type="EMBL" id="BAM81099.1"/>
    </source>
</evidence>
<name>M1V902_CYAM1</name>
<protein>
    <submittedName>
        <fullName evidence="6">Farnesyl-diphosphate synthetase</fullName>
    </submittedName>
</protein>
<accession>M1V902</accession>
<dbReference type="InterPro" id="IPR008949">
    <property type="entry name" value="Isoprenoid_synthase_dom_sf"/>
</dbReference>
<dbReference type="GO" id="GO:0004161">
    <property type="term" value="F:dimethylallyltranstransferase activity"/>
    <property type="evidence" value="ECO:0007669"/>
    <property type="project" value="TreeGrafter"/>
</dbReference>
<dbReference type="GO" id="GO:0045337">
    <property type="term" value="P:farnesyl diphosphate biosynthetic process"/>
    <property type="evidence" value="ECO:0007669"/>
    <property type="project" value="TreeGrafter"/>
</dbReference>